<dbReference type="InParanoid" id="A0A383ZY97"/>
<dbReference type="RefSeq" id="XP_007179899.1">
    <property type="nucleotide sequence ID" value="XM_007179837.3"/>
</dbReference>
<evidence type="ECO:0000256" key="8">
    <source>
        <dbReference type="ARBA" id="ARBA00023157"/>
    </source>
</evidence>
<feature type="signal peptide" evidence="10">
    <location>
        <begin position="1"/>
        <end position="28"/>
    </location>
</feature>
<evidence type="ECO:0000256" key="11">
    <source>
        <dbReference type="RuleBase" id="RU364007"/>
    </source>
</evidence>
<dbReference type="GO" id="GO:0042119">
    <property type="term" value="P:neutrophil activation"/>
    <property type="evidence" value="ECO:0007669"/>
    <property type="project" value="UniProtKB-ARBA"/>
</dbReference>
<evidence type="ECO:0000256" key="3">
    <source>
        <dbReference type="ARBA" id="ARBA00022500"/>
    </source>
</evidence>
<dbReference type="PANTHER" id="PTHR12015:SF211">
    <property type="entry name" value="PLATELET FACTOR 4"/>
    <property type="match status" value="1"/>
</dbReference>
<dbReference type="GO" id="GO:0030593">
    <property type="term" value="P:neutrophil chemotaxis"/>
    <property type="evidence" value="ECO:0007669"/>
    <property type="project" value="UniProtKB-ARBA"/>
</dbReference>
<dbReference type="PRINTS" id="PR00437">
    <property type="entry name" value="SMALLCYTKCXC"/>
</dbReference>
<protein>
    <recommendedName>
        <fullName evidence="10 11">Multifunctional fusion protein</fullName>
    </recommendedName>
    <domain>
        <recommendedName>
            <fullName evidence="11">Platelet factor 4</fullName>
            <shortName evidence="11">PF-4</shortName>
        </recommendedName>
        <alternativeName>
            <fullName evidence="11">C-X-C motif chemokine 4</fullName>
        </alternativeName>
    </domain>
    <domain>
        <recommendedName>
            <fullName evidence="10">C-X-C motif chemokine</fullName>
        </recommendedName>
    </domain>
</protein>
<dbReference type="FunCoup" id="A0A383ZY97">
    <property type="interactions" value="98"/>
</dbReference>
<dbReference type="GeneID" id="103006487"/>
<dbReference type="FunFam" id="2.40.50.40:FF:000004">
    <property type="entry name" value="C-X-C motif chemokine"/>
    <property type="match status" value="1"/>
</dbReference>
<dbReference type="GO" id="GO:0006952">
    <property type="term" value="P:defense response"/>
    <property type="evidence" value="ECO:0007669"/>
    <property type="project" value="InterPro"/>
</dbReference>
<keyword evidence="13" id="KW-1185">Reference proteome</keyword>
<dbReference type="STRING" id="310752.A0A383ZY97"/>
<proteinExistence type="inferred from homology"/>
<evidence type="ECO:0000256" key="10">
    <source>
        <dbReference type="RuleBase" id="RU361149"/>
    </source>
</evidence>
<feature type="chain" id="PRO_5016484385" description="Multifunctional fusion protein" evidence="10">
    <location>
        <begin position="29"/>
        <end position="113"/>
    </location>
</feature>
<keyword evidence="4 10" id="KW-0202">Cytokine</keyword>
<keyword evidence="10" id="KW-0732">Signal</keyword>
<evidence type="ECO:0000256" key="6">
    <source>
        <dbReference type="ARBA" id="ARBA00022553"/>
    </source>
</evidence>
<evidence type="ECO:0000256" key="2">
    <source>
        <dbReference type="ARBA" id="ARBA00010665"/>
    </source>
</evidence>
<dbReference type="InterPro" id="IPR001089">
    <property type="entry name" value="Chemokine_CXC"/>
</dbReference>
<keyword evidence="7" id="KW-0358">Heparin-binding</keyword>
<dbReference type="GO" id="GO:0006955">
    <property type="term" value="P:immune response"/>
    <property type="evidence" value="ECO:0007669"/>
    <property type="project" value="InterPro"/>
</dbReference>
<evidence type="ECO:0000256" key="7">
    <source>
        <dbReference type="ARBA" id="ARBA00022674"/>
    </source>
</evidence>
<comment type="subcellular location">
    <subcellularLocation>
        <location evidence="1 10">Secreted</location>
    </subcellularLocation>
</comment>
<gene>
    <name evidence="14" type="primary">LOC103006487</name>
</gene>
<dbReference type="InterPro" id="IPR018048">
    <property type="entry name" value="Chemokine_CXC_CS"/>
</dbReference>
<comment type="similarity">
    <text evidence="2 10">Belongs to the intercrine alpha (chemokine CxC) family.</text>
</comment>
<dbReference type="PROSITE" id="PS00471">
    <property type="entry name" value="SMALL_CYTOKINES_CXC"/>
    <property type="match status" value="1"/>
</dbReference>
<dbReference type="SUPFAM" id="SSF54117">
    <property type="entry name" value="Interleukin 8-like chemokines"/>
    <property type="match status" value="1"/>
</dbReference>
<dbReference type="PRINTS" id="PR00436">
    <property type="entry name" value="INTERLEUKIN8"/>
</dbReference>
<dbReference type="CDD" id="cd00273">
    <property type="entry name" value="Chemokine_CXC"/>
    <property type="match status" value="1"/>
</dbReference>
<dbReference type="Pfam" id="PF00048">
    <property type="entry name" value="IL8"/>
    <property type="match status" value="1"/>
</dbReference>
<dbReference type="PANTHER" id="PTHR12015">
    <property type="entry name" value="SMALL INDUCIBLE CYTOKINE A"/>
    <property type="match status" value="1"/>
</dbReference>
<dbReference type="KEGG" id="bacu:103006487"/>
<evidence type="ECO:0000313" key="14">
    <source>
        <dbReference type="RefSeq" id="XP_007179899.1"/>
    </source>
</evidence>
<accession>A0A383ZY97</accession>
<dbReference type="GO" id="GO:0005615">
    <property type="term" value="C:extracellular space"/>
    <property type="evidence" value="ECO:0007669"/>
    <property type="project" value="UniProtKB-UniRule"/>
</dbReference>
<organism evidence="13 14">
    <name type="scientific">Balaenoptera acutorostrata</name>
    <name type="common">Common minke whale</name>
    <name type="synonym">Balaena rostrata</name>
    <dbReference type="NCBI Taxonomy" id="9767"/>
    <lineage>
        <taxon>Eukaryota</taxon>
        <taxon>Metazoa</taxon>
        <taxon>Chordata</taxon>
        <taxon>Craniata</taxon>
        <taxon>Vertebrata</taxon>
        <taxon>Euteleostomi</taxon>
        <taxon>Mammalia</taxon>
        <taxon>Eutheria</taxon>
        <taxon>Laurasiatheria</taxon>
        <taxon>Artiodactyla</taxon>
        <taxon>Whippomorpha</taxon>
        <taxon>Cetacea</taxon>
        <taxon>Mysticeti</taxon>
        <taxon>Balaenopteridae</taxon>
        <taxon>Balaenoptera</taxon>
    </lineage>
</organism>
<dbReference type="AlphaFoldDB" id="A0A383ZY97"/>
<keyword evidence="6" id="KW-0597">Phosphoprotein</keyword>
<dbReference type="InterPro" id="IPR033899">
    <property type="entry name" value="CXC_Chemokine_domain"/>
</dbReference>
<keyword evidence="5 10" id="KW-0964">Secreted</keyword>
<keyword evidence="8 11" id="KW-1015">Disulfide bond</keyword>
<evidence type="ECO:0000259" key="12">
    <source>
        <dbReference type="SMART" id="SM00199"/>
    </source>
</evidence>
<dbReference type="GO" id="GO:0008201">
    <property type="term" value="F:heparin binding"/>
    <property type="evidence" value="ECO:0007669"/>
    <property type="project" value="UniProtKB-KW"/>
</dbReference>
<dbReference type="SMART" id="SM00199">
    <property type="entry name" value="SCY"/>
    <property type="match status" value="1"/>
</dbReference>
<reference evidence="14" key="1">
    <citation type="submission" date="2025-08" db="UniProtKB">
        <authorList>
            <consortium name="RefSeq"/>
        </authorList>
    </citation>
    <scope>IDENTIFICATION</scope>
</reference>
<dbReference type="Proteomes" id="UP001652580">
    <property type="component" value="Chromosome 5"/>
</dbReference>
<evidence type="ECO:0000256" key="1">
    <source>
        <dbReference type="ARBA" id="ARBA00004613"/>
    </source>
</evidence>
<dbReference type="GO" id="GO:0008009">
    <property type="term" value="F:chemokine activity"/>
    <property type="evidence" value="ECO:0007669"/>
    <property type="project" value="InterPro"/>
</dbReference>
<dbReference type="Gene3D" id="2.40.50.40">
    <property type="match status" value="1"/>
</dbReference>
<name>A0A383ZY97_BALAC</name>
<evidence type="ECO:0000256" key="4">
    <source>
        <dbReference type="ARBA" id="ARBA00022514"/>
    </source>
</evidence>
<evidence type="ECO:0000256" key="5">
    <source>
        <dbReference type="ARBA" id="ARBA00022525"/>
    </source>
</evidence>
<feature type="domain" description="Chemokine interleukin-8-like" evidence="12">
    <location>
        <begin position="50"/>
        <end position="110"/>
    </location>
</feature>
<dbReference type="InterPro" id="IPR036048">
    <property type="entry name" value="Interleukin_8-like_sf"/>
</dbReference>
<evidence type="ECO:0000256" key="9">
    <source>
        <dbReference type="ARBA" id="ARBA00046854"/>
    </source>
</evidence>
<dbReference type="InterPro" id="IPR001811">
    <property type="entry name" value="Chemokine_IL8-like_dom"/>
</dbReference>
<dbReference type="InterPro" id="IPR039809">
    <property type="entry name" value="Chemokine_b/g/d"/>
</dbReference>
<keyword evidence="3 10" id="KW-0145">Chemotaxis</keyword>
<sequence length="113" mass="11603">MSLAAGARAPGPRPSPGLLLLLLAVALAQESSLPTVAAPPAADSEGGAGDLGCVCVKTTSVVRARRISSLEVIGAGLHCPSPQLIATLKDGRKICLDPQNPLYKKIIRKLLKT</sequence>
<evidence type="ECO:0000313" key="13">
    <source>
        <dbReference type="Proteomes" id="UP001652580"/>
    </source>
</evidence>
<comment type="subunit">
    <text evidence="9 11">Homotetramer. Interacts with TNFAIP6 (via Link domain). Interacts with CCR1. Interacts with CXCR3. Interacts with THBD; this interaction enhances generation of activated protein C.</text>
</comment>